<organism evidence="6 7">
    <name type="scientific">Vulcaniibacterium tengchongense</name>
    <dbReference type="NCBI Taxonomy" id="1273429"/>
    <lineage>
        <taxon>Bacteria</taxon>
        <taxon>Pseudomonadati</taxon>
        <taxon>Pseudomonadota</taxon>
        <taxon>Gammaproteobacteria</taxon>
        <taxon>Lysobacterales</taxon>
        <taxon>Lysobacteraceae</taxon>
        <taxon>Vulcaniibacterium</taxon>
    </lineage>
</organism>
<dbReference type="InterPro" id="IPR036390">
    <property type="entry name" value="WH_DNA-bd_sf"/>
</dbReference>
<comment type="similarity">
    <text evidence="1">Belongs to the LysR transcriptional regulatory family.</text>
</comment>
<dbReference type="SUPFAM" id="SSF53850">
    <property type="entry name" value="Periplasmic binding protein-like II"/>
    <property type="match status" value="1"/>
</dbReference>
<dbReference type="Gene3D" id="1.10.10.10">
    <property type="entry name" value="Winged helix-like DNA-binding domain superfamily/Winged helix DNA-binding domain"/>
    <property type="match status" value="1"/>
</dbReference>
<evidence type="ECO:0000313" key="6">
    <source>
        <dbReference type="EMBL" id="RPE79704.1"/>
    </source>
</evidence>
<dbReference type="SUPFAM" id="SSF46785">
    <property type="entry name" value="Winged helix' DNA-binding domain"/>
    <property type="match status" value="1"/>
</dbReference>
<dbReference type="GO" id="GO:0043565">
    <property type="term" value="F:sequence-specific DNA binding"/>
    <property type="evidence" value="ECO:0007669"/>
    <property type="project" value="TreeGrafter"/>
</dbReference>
<dbReference type="RefSeq" id="WP_158635669.1">
    <property type="nucleotide sequence ID" value="NZ_RKQN01000002.1"/>
</dbReference>
<dbReference type="Gene3D" id="3.40.190.290">
    <property type="match status" value="1"/>
</dbReference>
<dbReference type="Pfam" id="PF03466">
    <property type="entry name" value="LysR_substrate"/>
    <property type="match status" value="1"/>
</dbReference>
<dbReference type="GO" id="GO:0006351">
    <property type="term" value="P:DNA-templated transcription"/>
    <property type="evidence" value="ECO:0007669"/>
    <property type="project" value="TreeGrafter"/>
</dbReference>
<dbReference type="InterPro" id="IPR036388">
    <property type="entry name" value="WH-like_DNA-bd_sf"/>
</dbReference>
<dbReference type="AlphaFoldDB" id="A0A3N4W3D1"/>
<evidence type="ECO:0000259" key="5">
    <source>
        <dbReference type="PROSITE" id="PS50931"/>
    </source>
</evidence>
<name>A0A3N4W3D1_9GAMM</name>
<comment type="caution">
    <text evidence="6">The sequence shown here is derived from an EMBL/GenBank/DDBJ whole genome shotgun (WGS) entry which is preliminary data.</text>
</comment>
<keyword evidence="7" id="KW-1185">Reference proteome</keyword>
<dbReference type="InterPro" id="IPR000847">
    <property type="entry name" value="LysR_HTH_N"/>
</dbReference>
<keyword evidence="4" id="KW-0804">Transcription</keyword>
<evidence type="ECO:0000256" key="4">
    <source>
        <dbReference type="ARBA" id="ARBA00023163"/>
    </source>
</evidence>
<reference evidence="6 7" key="1">
    <citation type="submission" date="2018-11" db="EMBL/GenBank/DDBJ databases">
        <title>Genomic Encyclopedia of Type Strains, Phase IV (KMG-IV): sequencing the most valuable type-strain genomes for metagenomic binning, comparative biology and taxonomic classification.</title>
        <authorList>
            <person name="Goeker M."/>
        </authorList>
    </citation>
    <scope>NUCLEOTIDE SEQUENCE [LARGE SCALE GENOMIC DNA]</scope>
    <source>
        <strain evidence="6 7">DSM 25623</strain>
    </source>
</reference>
<evidence type="ECO:0000256" key="2">
    <source>
        <dbReference type="ARBA" id="ARBA00023015"/>
    </source>
</evidence>
<dbReference type="EMBL" id="RKQN01000002">
    <property type="protein sequence ID" value="RPE79704.1"/>
    <property type="molecule type" value="Genomic_DNA"/>
</dbReference>
<dbReference type="PANTHER" id="PTHR30537:SF3">
    <property type="entry name" value="TRANSCRIPTIONAL REGULATORY PROTEIN"/>
    <property type="match status" value="1"/>
</dbReference>
<keyword evidence="2" id="KW-0805">Transcription regulation</keyword>
<protein>
    <submittedName>
        <fullName evidence="6">LysR family transcriptional regulator</fullName>
    </submittedName>
</protein>
<dbReference type="OrthoDB" id="570111at2"/>
<evidence type="ECO:0000256" key="3">
    <source>
        <dbReference type="ARBA" id="ARBA00023125"/>
    </source>
</evidence>
<dbReference type="Proteomes" id="UP000269708">
    <property type="component" value="Unassembled WGS sequence"/>
</dbReference>
<proteinExistence type="inferred from homology"/>
<gene>
    <name evidence="6" type="ORF">EDC50_1528</name>
</gene>
<sequence length="297" mass="32099">MDWDDLRIFLAVARHGSLGAAARALGTTQPTISRRLSAFERRVGAKLLERSRTGLAPSALGRALLENLGRMEENALAVERLIAAGEAGFAGKIAITSLDWLGDHLVAPLAARFATLNPCVDVELLNDARVYNLSRHEAHVAFRFGPFEQEDLVVRTLGEAGYGLYATGDYLERHGPPDFAAGCRGQAIATLYENAAHVPARRWLQALAPNARVVLHSNEVQALFAPVEAGVAMAALPRVVADRNPRLLRVAAPLPEPSQPIRIGFHAGLRKVPRIRALIDFAAAEFEARAGELKPPP</sequence>
<evidence type="ECO:0000313" key="7">
    <source>
        <dbReference type="Proteomes" id="UP000269708"/>
    </source>
</evidence>
<dbReference type="InterPro" id="IPR058163">
    <property type="entry name" value="LysR-type_TF_proteobact-type"/>
</dbReference>
<accession>A0A3N4W3D1</accession>
<dbReference type="Pfam" id="PF00126">
    <property type="entry name" value="HTH_1"/>
    <property type="match status" value="1"/>
</dbReference>
<evidence type="ECO:0000256" key="1">
    <source>
        <dbReference type="ARBA" id="ARBA00009437"/>
    </source>
</evidence>
<dbReference type="PROSITE" id="PS50931">
    <property type="entry name" value="HTH_LYSR"/>
    <property type="match status" value="1"/>
</dbReference>
<dbReference type="InterPro" id="IPR005119">
    <property type="entry name" value="LysR_subst-bd"/>
</dbReference>
<keyword evidence="3" id="KW-0238">DNA-binding</keyword>
<dbReference type="GO" id="GO:0003700">
    <property type="term" value="F:DNA-binding transcription factor activity"/>
    <property type="evidence" value="ECO:0007669"/>
    <property type="project" value="InterPro"/>
</dbReference>
<dbReference type="PANTHER" id="PTHR30537">
    <property type="entry name" value="HTH-TYPE TRANSCRIPTIONAL REGULATOR"/>
    <property type="match status" value="1"/>
</dbReference>
<feature type="domain" description="HTH lysR-type" evidence="5">
    <location>
        <begin position="1"/>
        <end position="58"/>
    </location>
</feature>